<protein>
    <recommendedName>
        <fullName evidence="12">Fluoride-specific ion channel FluC</fullName>
    </recommendedName>
</protein>
<evidence type="ECO:0000256" key="9">
    <source>
        <dbReference type="ARBA" id="ARBA00023303"/>
    </source>
</evidence>
<reference evidence="13 16" key="2">
    <citation type="submission" date="2016-06" db="EMBL/GenBank/DDBJ databases">
        <authorList>
            <person name="Kjaerup R.B."/>
            <person name="Dalgaard T.S."/>
            <person name="Juul-Madsen H.R."/>
        </authorList>
    </citation>
    <scope>NUCLEOTIDE SEQUENCE [LARGE SCALE GENOMIC DNA]</scope>
    <source>
        <strain evidence="13 16">CECT 5115</strain>
    </source>
</reference>
<evidence type="ECO:0000313" key="13">
    <source>
        <dbReference type="EMBL" id="SBT17504.1"/>
    </source>
</evidence>
<evidence type="ECO:0000256" key="6">
    <source>
        <dbReference type="ARBA" id="ARBA00023053"/>
    </source>
</evidence>
<keyword evidence="5 12" id="KW-1133">Transmembrane helix</keyword>
<dbReference type="EMBL" id="FLRB01000002">
    <property type="protein sequence ID" value="SBT19696.1"/>
    <property type="molecule type" value="Genomic_DNA"/>
</dbReference>
<sequence>MLYLMVALGGALGAVSRYAVAKWVNGFWQAPFPMATLSINVLGSFLMGIAFVIISERIPSLESLRPFIMVGFLGAFTTFSTFSLEIVSLVNQQAWLSALSYLSLSCLLGILALAAGVGLARFI</sequence>
<keyword evidence="7 12" id="KW-0406">Ion transport</keyword>
<keyword evidence="3" id="KW-0997">Cell inner membrane</keyword>
<evidence type="ECO:0000256" key="8">
    <source>
        <dbReference type="ARBA" id="ARBA00023136"/>
    </source>
</evidence>
<evidence type="ECO:0000313" key="14">
    <source>
        <dbReference type="EMBL" id="SBT19696.1"/>
    </source>
</evidence>
<dbReference type="AlphaFoldDB" id="A0A1C3JQM7"/>
<comment type="activity regulation">
    <text evidence="12">Na(+) is not transported, but it plays an essential structural role and its presence is essential for fluoride channel function.</text>
</comment>
<keyword evidence="6 12" id="KW-0915">Sodium</keyword>
<keyword evidence="12" id="KW-0479">Metal-binding</keyword>
<feature type="transmembrane region" description="Helical" evidence="12">
    <location>
        <begin position="67"/>
        <end position="87"/>
    </location>
</feature>
<dbReference type="PANTHER" id="PTHR28259">
    <property type="entry name" value="FLUORIDE EXPORT PROTEIN 1-RELATED"/>
    <property type="match status" value="1"/>
</dbReference>
<keyword evidence="12" id="KW-0813">Transport</keyword>
<feature type="binding site" evidence="12">
    <location>
        <position position="77"/>
    </location>
    <ligand>
        <name>Na(+)</name>
        <dbReference type="ChEBI" id="CHEBI:29101"/>
        <note>structural</note>
    </ligand>
</feature>
<keyword evidence="2 12" id="KW-1003">Cell membrane</keyword>
<evidence type="ECO:0000256" key="3">
    <source>
        <dbReference type="ARBA" id="ARBA00022519"/>
    </source>
</evidence>
<feature type="transmembrane region" description="Helical" evidence="12">
    <location>
        <begin position="37"/>
        <end position="55"/>
    </location>
</feature>
<evidence type="ECO:0000256" key="7">
    <source>
        <dbReference type="ARBA" id="ARBA00023065"/>
    </source>
</evidence>
<keyword evidence="8 12" id="KW-0472">Membrane</keyword>
<comment type="function">
    <text evidence="12">Fluoride-specific ion channel. Important for reducing fluoride concentration in the cell, thus reducing its toxicity.</text>
</comment>
<comment type="catalytic activity">
    <reaction evidence="11">
        <text>fluoride(in) = fluoride(out)</text>
        <dbReference type="Rhea" id="RHEA:76159"/>
        <dbReference type="ChEBI" id="CHEBI:17051"/>
    </reaction>
    <physiologicalReaction direction="left-to-right" evidence="11">
        <dbReference type="Rhea" id="RHEA:76160"/>
    </physiologicalReaction>
</comment>
<dbReference type="Proteomes" id="UP000092871">
    <property type="component" value="Unassembled WGS sequence"/>
</dbReference>
<comment type="subcellular location">
    <subcellularLocation>
        <location evidence="1 12">Cell membrane</location>
        <topology evidence="1 12">Multi-pass membrane protein</topology>
    </subcellularLocation>
</comment>
<dbReference type="GO" id="GO:0062054">
    <property type="term" value="F:fluoride channel activity"/>
    <property type="evidence" value="ECO:0007669"/>
    <property type="project" value="UniProtKB-UniRule"/>
</dbReference>
<dbReference type="RefSeq" id="WP_083202839.1">
    <property type="nucleotide sequence ID" value="NZ_FLRA01000011.1"/>
</dbReference>
<dbReference type="HAMAP" id="MF_00454">
    <property type="entry name" value="FluC"/>
    <property type="match status" value="1"/>
</dbReference>
<dbReference type="Proteomes" id="UP000092840">
    <property type="component" value="Unassembled WGS sequence"/>
</dbReference>
<evidence type="ECO:0000256" key="5">
    <source>
        <dbReference type="ARBA" id="ARBA00022989"/>
    </source>
</evidence>
<evidence type="ECO:0000256" key="1">
    <source>
        <dbReference type="ARBA" id="ARBA00004651"/>
    </source>
</evidence>
<dbReference type="InterPro" id="IPR003691">
    <property type="entry name" value="FluC"/>
</dbReference>
<dbReference type="OrthoDB" id="9806299at2"/>
<feature type="binding site" evidence="12">
    <location>
        <position position="74"/>
    </location>
    <ligand>
        <name>Na(+)</name>
        <dbReference type="ChEBI" id="CHEBI:29101"/>
        <note>structural</note>
    </ligand>
</feature>
<feature type="transmembrane region" description="Helical" evidence="12">
    <location>
        <begin position="99"/>
        <end position="120"/>
    </location>
</feature>
<keyword evidence="9 12" id="KW-0407">Ion channel</keyword>
<gene>
    <name evidence="12 13" type="primary">crcB</name>
    <name evidence="12" type="synonym">fluC</name>
    <name evidence="13" type="ORF">MGA5115_01618</name>
    <name evidence="14" type="ORF">MGA5116_00272</name>
</gene>
<evidence type="ECO:0000313" key="15">
    <source>
        <dbReference type="Proteomes" id="UP000092840"/>
    </source>
</evidence>
<evidence type="ECO:0000256" key="10">
    <source>
        <dbReference type="ARBA" id="ARBA00035120"/>
    </source>
</evidence>
<dbReference type="Pfam" id="PF02537">
    <property type="entry name" value="CRCB"/>
    <property type="match status" value="1"/>
</dbReference>
<dbReference type="EMBL" id="FLRA01000011">
    <property type="protein sequence ID" value="SBT17504.1"/>
    <property type="molecule type" value="Genomic_DNA"/>
</dbReference>
<evidence type="ECO:0000313" key="16">
    <source>
        <dbReference type="Proteomes" id="UP000092871"/>
    </source>
</evidence>
<keyword evidence="15" id="KW-1185">Reference proteome</keyword>
<evidence type="ECO:0000256" key="11">
    <source>
        <dbReference type="ARBA" id="ARBA00035585"/>
    </source>
</evidence>
<organism evidence="13 16">
    <name type="scientific">Marinomonas gallaica</name>
    <dbReference type="NCBI Taxonomy" id="1806667"/>
    <lineage>
        <taxon>Bacteria</taxon>
        <taxon>Pseudomonadati</taxon>
        <taxon>Pseudomonadota</taxon>
        <taxon>Gammaproteobacteria</taxon>
        <taxon>Oceanospirillales</taxon>
        <taxon>Oceanospirillaceae</taxon>
        <taxon>Marinomonas</taxon>
    </lineage>
</organism>
<keyword evidence="4 12" id="KW-0812">Transmembrane</keyword>
<evidence type="ECO:0000256" key="12">
    <source>
        <dbReference type="HAMAP-Rule" id="MF_00454"/>
    </source>
</evidence>
<dbReference type="GO" id="GO:0140114">
    <property type="term" value="P:cellular detoxification of fluoride"/>
    <property type="evidence" value="ECO:0007669"/>
    <property type="project" value="UniProtKB-UniRule"/>
</dbReference>
<evidence type="ECO:0000256" key="4">
    <source>
        <dbReference type="ARBA" id="ARBA00022692"/>
    </source>
</evidence>
<dbReference type="GO" id="GO:0046872">
    <property type="term" value="F:metal ion binding"/>
    <property type="evidence" value="ECO:0007669"/>
    <property type="project" value="UniProtKB-KW"/>
</dbReference>
<reference evidence="14 15" key="1">
    <citation type="submission" date="2016-06" db="EMBL/GenBank/DDBJ databases">
        <authorList>
            <person name="Rodrigo-Torres L."/>
            <person name="Arahal D.R."/>
        </authorList>
    </citation>
    <scope>NUCLEOTIDE SEQUENCE [LARGE SCALE GENOMIC DNA]</scope>
    <source>
        <strain evidence="14 15">CECT 5116</strain>
    </source>
</reference>
<accession>A0A1C3JQM7</accession>
<dbReference type="PANTHER" id="PTHR28259:SF1">
    <property type="entry name" value="FLUORIDE EXPORT PROTEIN 1-RELATED"/>
    <property type="match status" value="1"/>
</dbReference>
<evidence type="ECO:0000256" key="2">
    <source>
        <dbReference type="ARBA" id="ARBA00022475"/>
    </source>
</evidence>
<dbReference type="NCBIfam" id="TIGR00494">
    <property type="entry name" value="crcB"/>
    <property type="match status" value="1"/>
</dbReference>
<dbReference type="GO" id="GO:0005886">
    <property type="term" value="C:plasma membrane"/>
    <property type="evidence" value="ECO:0007669"/>
    <property type="project" value="UniProtKB-SubCell"/>
</dbReference>
<name>A0A1C3JQM7_9GAMM</name>
<comment type="similarity">
    <text evidence="10 12">Belongs to the fluoride channel Fluc/FEX (TC 1.A.43) family.</text>
</comment>
<proteinExistence type="inferred from homology"/>